<comment type="caution">
    <text evidence="3">The sequence shown here is derived from an EMBL/GenBank/DDBJ whole genome shotgun (WGS) entry which is preliminary data.</text>
</comment>
<organism evidence="3 4">
    <name type="scientific">Paractinoplanes globisporus</name>
    <dbReference type="NCBI Taxonomy" id="113565"/>
    <lineage>
        <taxon>Bacteria</taxon>
        <taxon>Bacillati</taxon>
        <taxon>Actinomycetota</taxon>
        <taxon>Actinomycetes</taxon>
        <taxon>Micromonosporales</taxon>
        <taxon>Micromonosporaceae</taxon>
        <taxon>Paractinoplanes</taxon>
    </lineage>
</organism>
<evidence type="ECO:0000256" key="2">
    <source>
        <dbReference type="SAM" id="SignalP"/>
    </source>
</evidence>
<proteinExistence type="predicted"/>
<evidence type="ECO:0000313" key="4">
    <source>
        <dbReference type="Proteomes" id="UP001602245"/>
    </source>
</evidence>
<feature type="signal peptide" evidence="2">
    <location>
        <begin position="1"/>
        <end position="25"/>
    </location>
</feature>
<protein>
    <recommendedName>
        <fullName evidence="5">Lipoprotein</fullName>
    </recommendedName>
</protein>
<dbReference type="EMBL" id="JBIAZU010000003">
    <property type="protein sequence ID" value="MFF5291534.1"/>
    <property type="molecule type" value="Genomic_DNA"/>
</dbReference>
<dbReference type="PROSITE" id="PS51257">
    <property type="entry name" value="PROKAR_LIPOPROTEIN"/>
    <property type="match status" value="1"/>
</dbReference>
<reference evidence="3 4" key="1">
    <citation type="submission" date="2024-10" db="EMBL/GenBank/DDBJ databases">
        <title>The Natural Products Discovery Center: Release of the First 8490 Sequenced Strains for Exploring Actinobacteria Biosynthetic Diversity.</title>
        <authorList>
            <person name="Kalkreuter E."/>
            <person name="Kautsar S.A."/>
            <person name="Yang D."/>
            <person name="Bader C.D."/>
            <person name="Teijaro C.N."/>
            <person name="Fluegel L."/>
            <person name="Davis C.M."/>
            <person name="Simpson J.R."/>
            <person name="Lauterbach L."/>
            <person name="Steele A.D."/>
            <person name="Gui C."/>
            <person name="Meng S."/>
            <person name="Li G."/>
            <person name="Viehrig K."/>
            <person name="Ye F."/>
            <person name="Su P."/>
            <person name="Kiefer A.F."/>
            <person name="Nichols A."/>
            <person name="Cepeda A.J."/>
            <person name="Yan W."/>
            <person name="Fan B."/>
            <person name="Jiang Y."/>
            <person name="Adhikari A."/>
            <person name="Zheng C.-J."/>
            <person name="Schuster L."/>
            <person name="Cowan T.M."/>
            <person name="Smanski M.J."/>
            <person name="Chevrette M.G."/>
            <person name="De Carvalho L.P.S."/>
            <person name="Shen B."/>
        </authorList>
    </citation>
    <scope>NUCLEOTIDE SEQUENCE [LARGE SCALE GENOMIC DNA]</scope>
    <source>
        <strain evidence="3 4">NPDC000087</strain>
    </source>
</reference>
<name>A0ABW6WE08_9ACTN</name>
<feature type="region of interest" description="Disordered" evidence="1">
    <location>
        <begin position="50"/>
        <end position="79"/>
    </location>
</feature>
<accession>A0ABW6WE08</accession>
<dbReference type="Proteomes" id="UP001602245">
    <property type="component" value="Unassembled WGS sequence"/>
</dbReference>
<evidence type="ECO:0000256" key="1">
    <source>
        <dbReference type="SAM" id="MobiDB-lite"/>
    </source>
</evidence>
<evidence type="ECO:0000313" key="3">
    <source>
        <dbReference type="EMBL" id="MFF5291534.1"/>
    </source>
</evidence>
<feature type="compositionally biased region" description="Pro residues" evidence="1">
    <location>
        <begin position="56"/>
        <end position="70"/>
    </location>
</feature>
<feature type="region of interest" description="Disordered" evidence="1">
    <location>
        <begin position="139"/>
        <end position="160"/>
    </location>
</feature>
<dbReference type="RefSeq" id="WP_020515453.1">
    <property type="nucleotide sequence ID" value="NZ_JBIAZU010000003.1"/>
</dbReference>
<sequence>MPRRLFAFGSLLVLAGCVHPTMTSAGPPVVVCGTTLWSGAMTPVVWRLNDPSPGAAQPPAPTGDKLPPPTSVTAGEGSDDYVRLGGGCAKGAVVSVAPLDGARLREVARAKDDHLAAIVLEVTAPVTVRAWQGGKYLGERQLDPTVSEPGGEPGSASPTR</sequence>
<feature type="chain" id="PRO_5046048390" description="Lipoprotein" evidence="2">
    <location>
        <begin position="26"/>
        <end position="160"/>
    </location>
</feature>
<keyword evidence="2" id="KW-0732">Signal</keyword>
<gene>
    <name evidence="3" type="ORF">ACFY35_18995</name>
</gene>
<keyword evidence="4" id="KW-1185">Reference proteome</keyword>
<evidence type="ECO:0008006" key="5">
    <source>
        <dbReference type="Google" id="ProtNLM"/>
    </source>
</evidence>